<feature type="transmembrane region" description="Helical" evidence="6">
    <location>
        <begin position="315"/>
        <end position="333"/>
    </location>
</feature>
<evidence type="ECO:0000256" key="2">
    <source>
        <dbReference type="ARBA" id="ARBA00022692"/>
    </source>
</evidence>
<dbReference type="AlphaFoldDB" id="A0A9Q8P5K2"/>
<evidence type="ECO:0000256" key="3">
    <source>
        <dbReference type="ARBA" id="ARBA00022989"/>
    </source>
</evidence>
<evidence type="ECO:0000259" key="7">
    <source>
        <dbReference type="PROSITE" id="PS50850"/>
    </source>
</evidence>
<keyword evidence="4 6" id="KW-0472">Membrane</keyword>
<dbReference type="EMBL" id="CP090164">
    <property type="protein sequence ID" value="UJO14083.1"/>
    <property type="molecule type" value="Genomic_DNA"/>
</dbReference>
<feature type="transmembrane region" description="Helical" evidence="6">
    <location>
        <begin position="465"/>
        <end position="482"/>
    </location>
</feature>
<dbReference type="InterPro" id="IPR020846">
    <property type="entry name" value="MFS_dom"/>
</dbReference>
<evidence type="ECO:0000313" key="9">
    <source>
        <dbReference type="Proteomes" id="UP000756132"/>
    </source>
</evidence>
<feature type="transmembrane region" description="Helical" evidence="6">
    <location>
        <begin position="353"/>
        <end position="374"/>
    </location>
</feature>
<feature type="transmembrane region" description="Helical" evidence="6">
    <location>
        <begin position="223"/>
        <end position="248"/>
    </location>
</feature>
<dbReference type="KEGG" id="ffu:CLAFUR5_02989"/>
<gene>
    <name evidence="8" type="ORF">CLAFUR5_02989</name>
</gene>
<feature type="transmembrane region" description="Helical" evidence="6">
    <location>
        <begin position="488"/>
        <end position="511"/>
    </location>
</feature>
<comment type="subcellular location">
    <subcellularLocation>
        <location evidence="1">Membrane</location>
        <topology evidence="1">Multi-pass membrane protein</topology>
    </subcellularLocation>
</comment>
<accession>A0A9Q8P5K2</accession>
<dbReference type="Proteomes" id="UP000756132">
    <property type="component" value="Chromosome 2"/>
</dbReference>
<evidence type="ECO:0000256" key="4">
    <source>
        <dbReference type="ARBA" id="ARBA00023136"/>
    </source>
</evidence>
<reference evidence="8" key="2">
    <citation type="journal article" date="2022" name="Microb. Genom.">
        <title>A chromosome-scale genome assembly of the tomato pathogen Cladosporium fulvum reveals a compartmentalized genome architecture and the presence of a dispensable chromosome.</title>
        <authorList>
            <person name="Zaccaron A.Z."/>
            <person name="Chen L.H."/>
            <person name="Samaras A."/>
            <person name="Stergiopoulos I."/>
        </authorList>
    </citation>
    <scope>NUCLEOTIDE SEQUENCE</scope>
    <source>
        <strain evidence="8">Race5_Kim</strain>
    </source>
</reference>
<dbReference type="PROSITE" id="PS50850">
    <property type="entry name" value="MFS"/>
    <property type="match status" value="1"/>
</dbReference>
<dbReference type="Pfam" id="PF07690">
    <property type="entry name" value="MFS_1"/>
    <property type="match status" value="1"/>
</dbReference>
<feature type="transmembrane region" description="Helical" evidence="6">
    <location>
        <begin position="254"/>
        <end position="273"/>
    </location>
</feature>
<dbReference type="FunFam" id="1.20.1250.20:FF:000354">
    <property type="entry name" value="MFS general substrate transporter"/>
    <property type="match status" value="1"/>
</dbReference>
<feature type="transmembrane region" description="Helical" evidence="6">
    <location>
        <begin position="394"/>
        <end position="416"/>
    </location>
</feature>
<feature type="transmembrane region" description="Helical" evidence="6">
    <location>
        <begin position="188"/>
        <end position="211"/>
    </location>
</feature>
<dbReference type="GO" id="GO:0005886">
    <property type="term" value="C:plasma membrane"/>
    <property type="evidence" value="ECO:0007669"/>
    <property type="project" value="TreeGrafter"/>
</dbReference>
<evidence type="ECO:0000256" key="1">
    <source>
        <dbReference type="ARBA" id="ARBA00004141"/>
    </source>
</evidence>
<dbReference type="OrthoDB" id="3066029at2759"/>
<dbReference type="GeneID" id="71982867"/>
<dbReference type="PANTHER" id="PTHR23502">
    <property type="entry name" value="MAJOR FACILITATOR SUPERFAMILY"/>
    <property type="match status" value="1"/>
</dbReference>
<dbReference type="InterPro" id="IPR011701">
    <property type="entry name" value="MFS"/>
</dbReference>
<dbReference type="RefSeq" id="XP_047758449.1">
    <property type="nucleotide sequence ID" value="XM_047902137.1"/>
</dbReference>
<keyword evidence="3 6" id="KW-1133">Transmembrane helix</keyword>
<dbReference type="SUPFAM" id="SSF103473">
    <property type="entry name" value="MFS general substrate transporter"/>
    <property type="match status" value="1"/>
</dbReference>
<organism evidence="8 9">
    <name type="scientific">Passalora fulva</name>
    <name type="common">Tomato leaf mold</name>
    <name type="synonym">Cladosporium fulvum</name>
    <dbReference type="NCBI Taxonomy" id="5499"/>
    <lineage>
        <taxon>Eukaryota</taxon>
        <taxon>Fungi</taxon>
        <taxon>Dikarya</taxon>
        <taxon>Ascomycota</taxon>
        <taxon>Pezizomycotina</taxon>
        <taxon>Dothideomycetes</taxon>
        <taxon>Dothideomycetidae</taxon>
        <taxon>Mycosphaerellales</taxon>
        <taxon>Mycosphaerellaceae</taxon>
        <taxon>Fulvia</taxon>
    </lineage>
</organism>
<sequence length="528" mass="58720">MDDDEKQPVEAVEEETGLKPTYTHSKEEEHDQYNDKTPTAKRGLGYSEADLENHRLSLHHAQSHVSTHDAAIVHHDHDQHFEAGDEIYDKFSPRRKMLIVSIMSFCSFLAPISSTSILAASPEVVATFDTTGTIFNISNALYMLFMGISPLFYGPIGQTYGRKWTLSIAAVTFTALSIGTALSPNLAAYFVFRMLTAFQGTAFLIIGGTVIGDIYKPIERGTAYGWFMSGTLIGPAMGPFIGGIIVTYVSWRDIFWLQTALSGFSTVLVIFFLPETIHRRRSDELVGLSRAKKAKQLWAWVNPARVLFLFKYPNLIIIGLASSSLVWNMYSLLTPIRYVLNPRFGLTTPLQSGLFYIAPGCGYLFGTFFGGKWADRVVKKWIIKRGEHVAEDRLHSSLITMGIVIPACMIVYGWSIEKEVGGIPLPVIAMFLQGVAQLFCFPSLNTYCLDVMQKRSSEVVAGNYFMRYLFGAAGSAAVLPIVDAIGVGWFSTISALFVFLGAFGTWCVTVWGRQWRDAIDKDKEGEDQ</sequence>
<reference evidence="8" key="1">
    <citation type="submission" date="2021-12" db="EMBL/GenBank/DDBJ databases">
        <authorList>
            <person name="Zaccaron A."/>
            <person name="Stergiopoulos I."/>
        </authorList>
    </citation>
    <scope>NUCLEOTIDE SEQUENCE</scope>
    <source>
        <strain evidence="8">Race5_Kim</strain>
    </source>
</reference>
<feature type="transmembrane region" description="Helical" evidence="6">
    <location>
        <begin position="133"/>
        <end position="152"/>
    </location>
</feature>
<dbReference type="GO" id="GO:0022857">
    <property type="term" value="F:transmembrane transporter activity"/>
    <property type="evidence" value="ECO:0007669"/>
    <property type="project" value="InterPro"/>
</dbReference>
<evidence type="ECO:0000313" key="8">
    <source>
        <dbReference type="EMBL" id="UJO14083.1"/>
    </source>
</evidence>
<proteinExistence type="predicted"/>
<feature type="transmembrane region" description="Helical" evidence="6">
    <location>
        <begin position="422"/>
        <end position="444"/>
    </location>
</feature>
<feature type="domain" description="Major facilitator superfamily (MFS) profile" evidence="7">
    <location>
        <begin position="99"/>
        <end position="528"/>
    </location>
</feature>
<dbReference type="InterPro" id="IPR036259">
    <property type="entry name" value="MFS_trans_sf"/>
</dbReference>
<feature type="compositionally biased region" description="Basic and acidic residues" evidence="5">
    <location>
        <begin position="24"/>
        <end position="34"/>
    </location>
</feature>
<dbReference type="PANTHER" id="PTHR23502:SF64">
    <property type="entry name" value="TRANSPORTER, PUTATIVE (AFU_ORTHOLOGUE AFUA_3G11760)-RELATED"/>
    <property type="match status" value="1"/>
</dbReference>
<dbReference type="OMA" id="GNYFMRY"/>
<feature type="compositionally biased region" description="Acidic residues" evidence="5">
    <location>
        <begin position="1"/>
        <end position="15"/>
    </location>
</feature>
<keyword evidence="2 6" id="KW-0812">Transmembrane</keyword>
<evidence type="ECO:0000256" key="6">
    <source>
        <dbReference type="SAM" id="Phobius"/>
    </source>
</evidence>
<feature type="transmembrane region" description="Helical" evidence="6">
    <location>
        <begin position="98"/>
        <end position="121"/>
    </location>
</feature>
<feature type="transmembrane region" description="Helical" evidence="6">
    <location>
        <begin position="164"/>
        <end position="182"/>
    </location>
</feature>
<protein>
    <submittedName>
        <fullName evidence="8">MFS-type transporter ppsE</fullName>
    </submittedName>
</protein>
<name>A0A9Q8P5K2_PASFU</name>
<dbReference type="Gene3D" id="1.20.1250.20">
    <property type="entry name" value="MFS general substrate transporter like domains"/>
    <property type="match status" value="1"/>
</dbReference>
<keyword evidence="9" id="KW-1185">Reference proteome</keyword>
<evidence type="ECO:0000256" key="5">
    <source>
        <dbReference type="SAM" id="MobiDB-lite"/>
    </source>
</evidence>
<feature type="region of interest" description="Disordered" evidence="5">
    <location>
        <begin position="1"/>
        <end position="43"/>
    </location>
</feature>